<name>A0A948TH73_9GAMM</name>
<evidence type="ECO:0000313" key="2">
    <source>
        <dbReference type="Proteomes" id="UP000733611"/>
    </source>
</evidence>
<dbReference type="Proteomes" id="UP000733611">
    <property type="component" value="Unassembled WGS sequence"/>
</dbReference>
<dbReference type="EMBL" id="JAHLFE010000139">
    <property type="protein sequence ID" value="MBU3844578.1"/>
    <property type="molecule type" value="Genomic_DNA"/>
</dbReference>
<comment type="caution">
    <text evidence="1">The sequence shown here is derived from an EMBL/GenBank/DDBJ whole genome shotgun (WGS) entry which is preliminary data.</text>
</comment>
<proteinExistence type="predicted"/>
<organism evidence="1 2">
    <name type="scientific">Candidatus Anaerobiospirillum pullicola</name>
    <dbReference type="NCBI Taxonomy" id="2838451"/>
    <lineage>
        <taxon>Bacteria</taxon>
        <taxon>Pseudomonadati</taxon>
        <taxon>Pseudomonadota</taxon>
        <taxon>Gammaproteobacteria</taxon>
        <taxon>Aeromonadales</taxon>
        <taxon>Succinivibrionaceae</taxon>
        <taxon>Anaerobiospirillum</taxon>
    </lineage>
</organism>
<reference evidence="1" key="2">
    <citation type="submission" date="2021-04" db="EMBL/GenBank/DDBJ databases">
        <authorList>
            <person name="Gilroy R."/>
        </authorList>
    </citation>
    <scope>NUCLEOTIDE SEQUENCE</scope>
    <source>
        <strain evidence="1">378</strain>
    </source>
</reference>
<evidence type="ECO:0000313" key="1">
    <source>
        <dbReference type="EMBL" id="MBU3844578.1"/>
    </source>
</evidence>
<accession>A0A948TH73</accession>
<gene>
    <name evidence="1" type="ORF">H9847_06905</name>
</gene>
<protein>
    <submittedName>
        <fullName evidence="1">Uncharacterized protein</fullName>
    </submittedName>
</protein>
<sequence>MAFTAPLAGAAARGLTTSQIRFKPVTSRKTLSIELALLGAAAAAIVLDAAAETYFE</sequence>
<reference evidence="1" key="1">
    <citation type="journal article" date="2021" name="PeerJ">
        <title>Extensive microbial diversity within the chicken gut microbiome revealed by metagenomics and culture.</title>
        <authorList>
            <person name="Gilroy R."/>
            <person name="Ravi A."/>
            <person name="Getino M."/>
            <person name="Pursley I."/>
            <person name="Horton D.L."/>
            <person name="Alikhan N.F."/>
            <person name="Baker D."/>
            <person name="Gharbi K."/>
            <person name="Hall N."/>
            <person name="Watson M."/>
            <person name="Adriaenssens E.M."/>
            <person name="Foster-Nyarko E."/>
            <person name="Jarju S."/>
            <person name="Secka A."/>
            <person name="Antonio M."/>
            <person name="Oren A."/>
            <person name="Chaudhuri R.R."/>
            <person name="La Ragione R."/>
            <person name="Hildebrand F."/>
            <person name="Pallen M.J."/>
        </authorList>
    </citation>
    <scope>NUCLEOTIDE SEQUENCE</scope>
    <source>
        <strain evidence="1">378</strain>
    </source>
</reference>
<dbReference type="AlphaFoldDB" id="A0A948TH73"/>